<dbReference type="Gene3D" id="1.20.1530.20">
    <property type="match status" value="1"/>
</dbReference>
<evidence type="ECO:0000256" key="5">
    <source>
        <dbReference type="ARBA" id="ARBA00022692"/>
    </source>
</evidence>
<feature type="transmembrane region" description="Helical" evidence="11">
    <location>
        <begin position="363"/>
        <end position="386"/>
    </location>
</feature>
<dbReference type="PANTHER" id="PTHR43562:SF3">
    <property type="entry name" value="SODIUM ION_PROTON EXCHANGER (EUROFUNG)"/>
    <property type="match status" value="1"/>
</dbReference>
<feature type="transmembrane region" description="Helical" evidence="11">
    <location>
        <begin position="84"/>
        <end position="105"/>
    </location>
</feature>
<dbReference type="RefSeq" id="WP_348955692.1">
    <property type="nucleotide sequence ID" value="NZ_JBDZYD010000016.1"/>
</dbReference>
<feature type="transmembrane region" description="Helical" evidence="11">
    <location>
        <begin position="112"/>
        <end position="135"/>
    </location>
</feature>
<organism evidence="13 14">
    <name type="scientific">Amycolatopsis melonis</name>
    <dbReference type="NCBI Taxonomy" id="3156488"/>
    <lineage>
        <taxon>Bacteria</taxon>
        <taxon>Bacillati</taxon>
        <taxon>Actinomycetota</taxon>
        <taxon>Actinomycetes</taxon>
        <taxon>Pseudonocardiales</taxon>
        <taxon>Pseudonocardiaceae</taxon>
        <taxon>Amycolatopsis</taxon>
    </lineage>
</organism>
<keyword evidence="7" id="KW-0915">Sodium</keyword>
<comment type="similarity">
    <text evidence="2">Belongs to the monovalent cation:proton antiporter 2 (CPA2) transporter (TC 2.A.37) family.</text>
</comment>
<feature type="transmembrane region" description="Helical" evidence="11">
    <location>
        <begin position="329"/>
        <end position="351"/>
    </location>
</feature>
<dbReference type="PANTHER" id="PTHR43562">
    <property type="entry name" value="NAPA-TYPE SODIUM/HYDROGEN ANTIPORTER"/>
    <property type="match status" value="1"/>
</dbReference>
<name>A0ABV0LT37_9PSEU</name>
<keyword evidence="14" id="KW-1185">Reference proteome</keyword>
<dbReference type="Pfam" id="PF00999">
    <property type="entry name" value="Na_H_Exchanger"/>
    <property type="match status" value="1"/>
</dbReference>
<dbReference type="InterPro" id="IPR006153">
    <property type="entry name" value="Cation/H_exchanger_TM"/>
</dbReference>
<evidence type="ECO:0000256" key="7">
    <source>
        <dbReference type="ARBA" id="ARBA00023053"/>
    </source>
</evidence>
<feature type="transmembrane region" description="Helical" evidence="11">
    <location>
        <begin position="215"/>
        <end position="237"/>
    </location>
</feature>
<feature type="transmembrane region" description="Helical" evidence="11">
    <location>
        <begin position="392"/>
        <end position="412"/>
    </location>
</feature>
<dbReference type="EMBL" id="JBDZYD010000016">
    <property type="protein sequence ID" value="MEQ0564623.1"/>
    <property type="molecule type" value="Genomic_DNA"/>
</dbReference>
<evidence type="ECO:0000313" key="14">
    <source>
        <dbReference type="Proteomes" id="UP001440984"/>
    </source>
</evidence>
<evidence type="ECO:0000256" key="1">
    <source>
        <dbReference type="ARBA" id="ARBA00004141"/>
    </source>
</evidence>
<keyword evidence="4" id="KW-0050">Antiport</keyword>
<evidence type="ECO:0000256" key="6">
    <source>
        <dbReference type="ARBA" id="ARBA00022989"/>
    </source>
</evidence>
<feature type="domain" description="Cation/H+ exchanger transmembrane" evidence="12">
    <location>
        <begin position="31"/>
        <end position="417"/>
    </location>
</feature>
<keyword evidence="5 11" id="KW-0812">Transmembrane</keyword>
<dbReference type="Proteomes" id="UP001440984">
    <property type="component" value="Unassembled WGS sequence"/>
</dbReference>
<feature type="transmembrane region" description="Helical" evidence="11">
    <location>
        <begin position="182"/>
        <end position="209"/>
    </location>
</feature>
<comment type="subcellular location">
    <subcellularLocation>
        <location evidence="1">Membrane</location>
        <topology evidence="1">Multi-pass membrane protein</topology>
    </subcellularLocation>
</comment>
<evidence type="ECO:0000256" key="10">
    <source>
        <dbReference type="ARBA" id="ARBA00023201"/>
    </source>
</evidence>
<evidence type="ECO:0000256" key="2">
    <source>
        <dbReference type="ARBA" id="ARBA00005551"/>
    </source>
</evidence>
<evidence type="ECO:0000256" key="11">
    <source>
        <dbReference type="SAM" id="Phobius"/>
    </source>
</evidence>
<feature type="transmembrane region" description="Helical" evidence="11">
    <location>
        <begin position="249"/>
        <end position="269"/>
    </location>
</feature>
<feature type="transmembrane region" description="Helical" evidence="11">
    <location>
        <begin position="45"/>
        <end position="64"/>
    </location>
</feature>
<evidence type="ECO:0000256" key="4">
    <source>
        <dbReference type="ARBA" id="ARBA00022449"/>
    </source>
</evidence>
<accession>A0ABV0LT37</accession>
<proteinExistence type="inferred from homology"/>
<feature type="transmembrane region" description="Helical" evidence="11">
    <location>
        <begin position="12"/>
        <end position="33"/>
    </location>
</feature>
<keyword evidence="6 11" id="KW-1133">Transmembrane helix</keyword>
<evidence type="ECO:0000256" key="3">
    <source>
        <dbReference type="ARBA" id="ARBA00022448"/>
    </source>
</evidence>
<reference evidence="13 14" key="1">
    <citation type="submission" date="2024-05" db="EMBL/GenBank/DDBJ databases">
        <authorList>
            <person name="Zhao H."/>
            <person name="Xu Y."/>
            <person name="Lin S."/>
            <person name="Spain J.C."/>
            <person name="Zhou N.-Y."/>
        </authorList>
    </citation>
    <scope>NUCLEOTIDE SEQUENCE [LARGE SCALE GENOMIC DNA]</scope>
    <source>
        <strain evidence="13 14">NEAU-NG30</strain>
    </source>
</reference>
<keyword evidence="3" id="KW-0813">Transport</keyword>
<gene>
    <name evidence="13" type="ORF">ABJI51_36580</name>
</gene>
<protein>
    <submittedName>
        <fullName evidence="13">Cation:proton antiporter</fullName>
    </submittedName>
</protein>
<feature type="transmembrane region" description="Helical" evidence="11">
    <location>
        <begin position="299"/>
        <end position="317"/>
    </location>
</feature>
<keyword evidence="8" id="KW-0406">Ion transport</keyword>
<feature type="transmembrane region" description="Helical" evidence="11">
    <location>
        <begin position="275"/>
        <end position="292"/>
    </location>
</feature>
<keyword evidence="9 11" id="KW-0472">Membrane</keyword>
<feature type="transmembrane region" description="Helical" evidence="11">
    <location>
        <begin position="147"/>
        <end position="170"/>
    </location>
</feature>
<dbReference type="InterPro" id="IPR038770">
    <property type="entry name" value="Na+/solute_symporter_sf"/>
</dbReference>
<sequence>MSMAAASTASLTAHQLLVFLLQIGVLLGCAVLLGRLAARFGLPALVGELTAGVLLGPSVFGALLPSASAWLLPADPGQSDLVGAVAQVGVLLLVAITGAHVDFALIRRRRRAVGLVSLGSIVLPLAVGLAMGFLLPGALMAPGVGRPTFALFVGVAIAVSALPVIAKTLLDMRLMHRDVGQMIIGAAAISDVAGWLLLSVVSATVVHAGVDAGSVLLSVGVVLVVVAATLLAMRVLGRRADRAGEADRPRIGVTVIVALVALAAAGTHALGLEPILGAFLCGLLISSSGTAARRMLDSLRPVVVSVLAPLYFVSAGMRVDLAALSRPPVLIAAVTTILAGTLAKFAGGYAGARLCRFGHAESLAIGAGLNARGVVEIVVATVGLQLGVLTNATYTIVVLLAVVTSVVAPATLRAVMRRTTITATEREREREFLGHSG</sequence>
<evidence type="ECO:0000313" key="13">
    <source>
        <dbReference type="EMBL" id="MEQ0564623.1"/>
    </source>
</evidence>
<evidence type="ECO:0000256" key="9">
    <source>
        <dbReference type="ARBA" id="ARBA00023136"/>
    </source>
</evidence>
<comment type="caution">
    <text evidence="13">The sequence shown here is derived from an EMBL/GenBank/DDBJ whole genome shotgun (WGS) entry which is preliminary data.</text>
</comment>
<evidence type="ECO:0000256" key="8">
    <source>
        <dbReference type="ARBA" id="ARBA00023065"/>
    </source>
</evidence>
<keyword evidence="10" id="KW-0739">Sodium transport</keyword>
<evidence type="ECO:0000259" key="12">
    <source>
        <dbReference type="Pfam" id="PF00999"/>
    </source>
</evidence>